<dbReference type="AlphaFoldDB" id="X0YLZ2"/>
<organism evidence="1">
    <name type="scientific">marine sediment metagenome</name>
    <dbReference type="NCBI Taxonomy" id="412755"/>
    <lineage>
        <taxon>unclassified sequences</taxon>
        <taxon>metagenomes</taxon>
        <taxon>ecological metagenomes</taxon>
    </lineage>
</organism>
<protein>
    <submittedName>
        <fullName evidence="1">Uncharacterized protein</fullName>
    </submittedName>
</protein>
<proteinExistence type="predicted"/>
<sequence>VKKFIGGGDALKQAIREWRENGKRIKIAIVWGSNVSFIK</sequence>
<evidence type="ECO:0000313" key="1">
    <source>
        <dbReference type="EMBL" id="GAG49513.1"/>
    </source>
</evidence>
<gene>
    <name evidence="1" type="ORF">S01H1_83973</name>
</gene>
<reference evidence="1" key="1">
    <citation type="journal article" date="2014" name="Front. Microbiol.">
        <title>High frequency of phylogenetically diverse reductive dehalogenase-homologous genes in deep subseafloor sedimentary metagenomes.</title>
        <authorList>
            <person name="Kawai M."/>
            <person name="Futagami T."/>
            <person name="Toyoda A."/>
            <person name="Takaki Y."/>
            <person name="Nishi S."/>
            <person name="Hori S."/>
            <person name="Arai W."/>
            <person name="Tsubouchi T."/>
            <person name="Morono Y."/>
            <person name="Uchiyama I."/>
            <person name="Ito T."/>
            <person name="Fujiyama A."/>
            <person name="Inagaki F."/>
            <person name="Takami H."/>
        </authorList>
    </citation>
    <scope>NUCLEOTIDE SEQUENCE</scope>
    <source>
        <strain evidence="1">Expedition CK06-06</strain>
    </source>
</reference>
<feature type="non-terminal residue" evidence="1">
    <location>
        <position position="1"/>
    </location>
</feature>
<comment type="caution">
    <text evidence="1">The sequence shown here is derived from an EMBL/GenBank/DDBJ whole genome shotgun (WGS) entry which is preliminary data.</text>
</comment>
<accession>X0YLZ2</accession>
<name>X0YLZ2_9ZZZZ</name>
<dbReference type="EMBL" id="BARS01057212">
    <property type="protein sequence ID" value="GAG49513.1"/>
    <property type="molecule type" value="Genomic_DNA"/>
</dbReference>